<evidence type="ECO:0000256" key="6">
    <source>
        <dbReference type="ARBA" id="ARBA00022741"/>
    </source>
</evidence>
<feature type="domain" description="7,8-dihydro-6-hydroxymethylpterin-pyrophosphokinase" evidence="13">
    <location>
        <begin position="7"/>
        <end position="99"/>
    </location>
</feature>
<dbReference type="GO" id="GO:0003848">
    <property type="term" value="F:2-amino-4-hydroxy-6-hydroxymethyldihydropteridine diphosphokinase activity"/>
    <property type="evidence" value="ECO:0007669"/>
    <property type="project" value="UniProtKB-EC"/>
</dbReference>
<gene>
    <name evidence="14" type="ORF">CWE22_01060</name>
</gene>
<evidence type="ECO:0000259" key="13">
    <source>
        <dbReference type="Pfam" id="PF01288"/>
    </source>
</evidence>
<comment type="caution">
    <text evidence="14">The sequence shown here is derived from an EMBL/GenBank/DDBJ whole genome shotgun (WGS) entry which is preliminary data.</text>
</comment>
<keyword evidence="6" id="KW-0547">Nucleotide-binding</keyword>
<dbReference type="PANTHER" id="PTHR43071:SF1">
    <property type="entry name" value="2-AMINO-4-HYDROXY-6-HYDROXYMETHYLDIHYDROPTERIDINE PYROPHOSPHOKINASE"/>
    <property type="match status" value="1"/>
</dbReference>
<evidence type="ECO:0000256" key="3">
    <source>
        <dbReference type="ARBA" id="ARBA00013253"/>
    </source>
</evidence>
<comment type="function">
    <text evidence="10">Catalyzes the transfer of pyrophosphate from adenosine triphosphate (ATP) to 6-hydroxymethyl-7,8-dihydropterin, an enzymatic step in folate biosynthesis pathway.</text>
</comment>
<evidence type="ECO:0000256" key="4">
    <source>
        <dbReference type="ARBA" id="ARBA00016218"/>
    </source>
</evidence>
<name>A0A7Z6ZVP7_9GAMM</name>
<dbReference type="PANTHER" id="PTHR43071">
    <property type="entry name" value="2-AMINO-4-HYDROXY-6-HYDROXYMETHYLDIHYDROPTERIDINE PYROPHOSPHOKINASE"/>
    <property type="match status" value="1"/>
</dbReference>
<evidence type="ECO:0000256" key="10">
    <source>
        <dbReference type="ARBA" id="ARBA00029409"/>
    </source>
</evidence>
<dbReference type="GO" id="GO:0046656">
    <property type="term" value="P:folic acid biosynthetic process"/>
    <property type="evidence" value="ECO:0007669"/>
    <property type="project" value="UniProtKB-KW"/>
</dbReference>
<evidence type="ECO:0000256" key="9">
    <source>
        <dbReference type="ARBA" id="ARBA00022909"/>
    </source>
</evidence>
<dbReference type="Gene3D" id="3.30.70.560">
    <property type="entry name" value="7,8-Dihydro-6-hydroxymethylpterin-pyrophosphokinase HPPK"/>
    <property type="match status" value="1"/>
</dbReference>
<evidence type="ECO:0000256" key="12">
    <source>
        <dbReference type="ARBA" id="ARBA00033413"/>
    </source>
</evidence>
<evidence type="ECO:0000313" key="15">
    <source>
        <dbReference type="Proteomes" id="UP000287766"/>
    </source>
</evidence>
<dbReference type="InterPro" id="IPR035907">
    <property type="entry name" value="Hppk_sf"/>
</dbReference>
<dbReference type="SUPFAM" id="SSF55083">
    <property type="entry name" value="6-hydroxymethyl-7,8-dihydropterin pyrophosphokinase, HPPK"/>
    <property type="match status" value="1"/>
</dbReference>
<dbReference type="InterPro" id="IPR000550">
    <property type="entry name" value="Hppk"/>
</dbReference>
<evidence type="ECO:0000313" key="14">
    <source>
        <dbReference type="EMBL" id="RUO42259.1"/>
    </source>
</evidence>
<dbReference type="EC" id="2.7.6.3" evidence="3"/>
<keyword evidence="9" id="KW-0289">Folate biosynthesis</keyword>
<reference evidence="15" key="1">
    <citation type="journal article" date="2018" name="Front. Microbiol.">
        <title>Genome-Based Analysis Reveals the Taxonomy and Diversity of the Family Idiomarinaceae.</title>
        <authorList>
            <person name="Liu Y."/>
            <person name="Lai Q."/>
            <person name="Shao Z."/>
        </authorList>
    </citation>
    <scope>NUCLEOTIDE SEQUENCE [LARGE SCALE GENOMIC DNA]</scope>
    <source>
        <strain evidence="15">KYW314</strain>
    </source>
</reference>
<keyword evidence="15" id="KW-1185">Reference proteome</keyword>
<organism evidence="14 15">
    <name type="scientific">Pseudidiomarina aestuarii</name>
    <dbReference type="NCBI Taxonomy" id="624146"/>
    <lineage>
        <taxon>Bacteria</taxon>
        <taxon>Pseudomonadati</taxon>
        <taxon>Pseudomonadota</taxon>
        <taxon>Gammaproteobacteria</taxon>
        <taxon>Alteromonadales</taxon>
        <taxon>Idiomarinaceae</taxon>
        <taxon>Pseudidiomarina</taxon>
    </lineage>
</organism>
<dbReference type="UniPathway" id="UPA00077">
    <property type="reaction ID" value="UER00155"/>
</dbReference>
<evidence type="ECO:0000256" key="11">
    <source>
        <dbReference type="ARBA" id="ARBA00029766"/>
    </source>
</evidence>
<evidence type="ECO:0000256" key="5">
    <source>
        <dbReference type="ARBA" id="ARBA00022679"/>
    </source>
</evidence>
<evidence type="ECO:0000256" key="7">
    <source>
        <dbReference type="ARBA" id="ARBA00022777"/>
    </source>
</evidence>
<proteinExistence type="inferred from homology"/>
<dbReference type="GO" id="GO:0005524">
    <property type="term" value="F:ATP binding"/>
    <property type="evidence" value="ECO:0007669"/>
    <property type="project" value="UniProtKB-KW"/>
</dbReference>
<dbReference type="Proteomes" id="UP000287766">
    <property type="component" value="Unassembled WGS sequence"/>
</dbReference>
<evidence type="ECO:0000256" key="1">
    <source>
        <dbReference type="ARBA" id="ARBA00005051"/>
    </source>
</evidence>
<evidence type="ECO:0000256" key="2">
    <source>
        <dbReference type="ARBA" id="ARBA00005810"/>
    </source>
</evidence>
<comment type="pathway">
    <text evidence="1">Cofactor biosynthesis; tetrahydrofolate biosynthesis; 2-amino-4-hydroxy-6-hydroxymethyl-7,8-dihydropteridine diphosphate from 7,8-dihydroneopterin triphosphate: step 4/4.</text>
</comment>
<evidence type="ECO:0000256" key="8">
    <source>
        <dbReference type="ARBA" id="ARBA00022840"/>
    </source>
</evidence>
<dbReference type="AlphaFoldDB" id="A0A7Z6ZVP7"/>
<protein>
    <recommendedName>
        <fullName evidence="4">2-amino-4-hydroxy-6-hydroxymethyldihydropteridine pyrophosphokinase</fullName>
        <ecNumber evidence="3">2.7.6.3</ecNumber>
    </recommendedName>
    <alternativeName>
        <fullName evidence="11">6-hydroxymethyl-7,8-dihydropterin pyrophosphokinase</fullName>
    </alternativeName>
    <alternativeName>
        <fullName evidence="12">7,8-dihydro-6-hydroxymethylpterin-pyrophosphokinase</fullName>
    </alternativeName>
</protein>
<dbReference type="GO" id="GO:0016301">
    <property type="term" value="F:kinase activity"/>
    <property type="evidence" value="ECO:0007669"/>
    <property type="project" value="UniProtKB-KW"/>
</dbReference>
<accession>A0A7Z6ZVP7</accession>
<sequence length="135" mass="15205">MYVYLCSMGANLAPEENFAKARSKLTPLGEIHYSRAVYTKPVDIDTEHDFLNSLFVIATQLDAEVLKMAFNKIETELGRDRDDPECSKKDRPMDIDILGAIDEDVWESVPAYLASAIPSLQPIAQRLTEQEQVTL</sequence>
<comment type="similarity">
    <text evidence="2">Belongs to the HPPK family.</text>
</comment>
<dbReference type="GO" id="GO:0046654">
    <property type="term" value="P:tetrahydrofolate biosynthetic process"/>
    <property type="evidence" value="ECO:0007669"/>
    <property type="project" value="UniProtKB-UniPathway"/>
</dbReference>
<dbReference type="Pfam" id="PF01288">
    <property type="entry name" value="HPPK"/>
    <property type="match status" value="1"/>
</dbReference>
<keyword evidence="5" id="KW-0808">Transferase</keyword>
<keyword evidence="7 14" id="KW-0418">Kinase</keyword>
<dbReference type="EMBL" id="PIPR01000001">
    <property type="protein sequence ID" value="RUO42259.1"/>
    <property type="molecule type" value="Genomic_DNA"/>
</dbReference>
<keyword evidence="8" id="KW-0067">ATP-binding</keyword>